<dbReference type="EMBL" id="KY684083">
    <property type="protein sequence ID" value="ARF08552.1"/>
    <property type="molecule type" value="Genomic_DNA"/>
</dbReference>
<proteinExistence type="predicted"/>
<sequence>MSSTIILYNFVVSKDIANVCHGFIGTNYLDEFLEYMNHSLKNTLNAPEMTETQKLISYIKSTYNGYFDLPTKRGTDANRDFEIIDHKDNCFMDPNNSFGVFATKFSLPINIFIGSTKIKQNITPLFCKKFDNRICIIYEFLTPGETKLMNQISHDYTSAEKVNIVDLIDSVILSLSDLPHIEKIRKIRNMVIEKNIDLMNPLNLEINLNDDVWRINTPHGITLIESDDFFDGRYGIYFYPVTVKQKQYNTIVFPITIYTDVTIMTNC</sequence>
<name>A0A1V0SA21_9VIRU</name>
<reference evidence="1" key="1">
    <citation type="journal article" date="2017" name="Science">
        <title>Giant viruses with an expanded complement of translation system components.</title>
        <authorList>
            <person name="Schulz F."/>
            <person name="Yutin N."/>
            <person name="Ivanova N.N."/>
            <person name="Ortega D.R."/>
            <person name="Lee T.K."/>
            <person name="Vierheilig J."/>
            <person name="Daims H."/>
            <person name="Horn M."/>
            <person name="Wagner M."/>
            <person name="Jensen G.J."/>
            <person name="Kyrpides N.C."/>
            <person name="Koonin E.V."/>
            <person name="Woyke T."/>
        </authorList>
    </citation>
    <scope>NUCLEOTIDE SEQUENCE</scope>
    <source>
        <strain evidence="1">CTV1</strain>
    </source>
</reference>
<accession>A0A1V0SA21</accession>
<organism evidence="1">
    <name type="scientific">Catovirus CTV1</name>
    <dbReference type="NCBI Taxonomy" id="1977631"/>
    <lineage>
        <taxon>Viruses</taxon>
        <taxon>Varidnaviria</taxon>
        <taxon>Bamfordvirae</taxon>
        <taxon>Nucleocytoviricota</taxon>
        <taxon>Megaviricetes</taxon>
        <taxon>Imitervirales</taxon>
        <taxon>Mimiviridae</taxon>
        <taxon>Klosneuvirinae</taxon>
        <taxon>Catovirus</taxon>
    </lineage>
</organism>
<gene>
    <name evidence="1" type="ORF">Catovirus_1_602</name>
</gene>
<evidence type="ECO:0000313" key="1">
    <source>
        <dbReference type="EMBL" id="ARF08552.1"/>
    </source>
</evidence>
<protein>
    <submittedName>
        <fullName evidence="1">Uncharacterized protein</fullName>
    </submittedName>
</protein>